<organism evidence="1 2">
    <name type="scientific">Nocardia vinacea</name>
    <dbReference type="NCBI Taxonomy" id="96468"/>
    <lineage>
        <taxon>Bacteria</taxon>
        <taxon>Bacillati</taxon>
        <taxon>Actinomycetota</taxon>
        <taxon>Actinomycetes</taxon>
        <taxon>Mycobacteriales</taxon>
        <taxon>Nocardiaceae</taxon>
        <taxon>Nocardia</taxon>
    </lineage>
</organism>
<evidence type="ECO:0008006" key="3">
    <source>
        <dbReference type="Google" id="ProtNLM"/>
    </source>
</evidence>
<protein>
    <recommendedName>
        <fullName evidence="3">MDMPI C-terminal domain-containing protein</fullName>
    </recommendedName>
</protein>
<evidence type="ECO:0000313" key="1">
    <source>
        <dbReference type="EMBL" id="WUV44391.1"/>
    </source>
</evidence>
<accession>A0ABZ1YR17</accession>
<sequence>MRADEPASVIVRGTVADLLRFVYHRRALGTLEISGNRDLLDLWRERTGFWLTEDGS</sequence>
<dbReference type="Proteomes" id="UP001432062">
    <property type="component" value="Chromosome"/>
</dbReference>
<proteinExistence type="predicted"/>
<name>A0ABZ1YR17_9NOCA</name>
<evidence type="ECO:0000313" key="2">
    <source>
        <dbReference type="Proteomes" id="UP001432062"/>
    </source>
</evidence>
<dbReference type="EMBL" id="CP109441">
    <property type="protein sequence ID" value="WUV44391.1"/>
    <property type="molecule type" value="Genomic_DNA"/>
</dbReference>
<keyword evidence="2" id="KW-1185">Reference proteome</keyword>
<gene>
    <name evidence="1" type="ORF">OG563_35245</name>
</gene>
<reference evidence="1" key="1">
    <citation type="submission" date="2022-10" db="EMBL/GenBank/DDBJ databases">
        <title>The complete genomes of actinobacterial strains from the NBC collection.</title>
        <authorList>
            <person name="Joergensen T.S."/>
            <person name="Alvarez Arevalo M."/>
            <person name="Sterndorff E.B."/>
            <person name="Faurdal D."/>
            <person name="Vuksanovic O."/>
            <person name="Mourched A.-S."/>
            <person name="Charusanti P."/>
            <person name="Shaw S."/>
            <person name="Blin K."/>
            <person name="Weber T."/>
        </authorList>
    </citation>
    <scope>NUCLEOTIDE SEQUENCE</scope>
    <source>
        <strain evidence="1">NBC_01482</strain>
    </source>
</reference>
<dbReference type="RefSeq" id="WP_329407303.1">
    <property type="nucleotide sequence ID" value="NZ_CP109441.1"/>
</dbReference>